<evidence type="ECO:0000313" key="2">
    <source>
        <dbReference type="EMBL" id="ESU40285.1"/>
    </source>
</evidence>
<dbReference type="Gene3D" id="2.10.220.10">
    <property type="entry name" value="Hormone Receptor, Insulin-like Growth Factor Receptor 1, Chain A, domain 2"/>
    <property type="match status" value="2"/>
</dbReference>
<dbReference type="InterPro" id="IPR006212">
    <property type="entry name" value="Furin_repeat"/>
</dbReference>
<dbReference type="SMART" id="SM00181">
    <property type="entry name" value="EGF"/>
    <property type="match status" value="4"/>
</dbReference>
<protein>
    <submittedName>
        <fullName evidence="2">Inv</fullName>
    </submittedName>
</protein>
<sequence length="327" mass="33247">VLRGVLEDAESGTGGGELPHTGEAAACSACQEGYYKDNSNMCQKCDTSCATYSGSGASACTSCSGSKYLKSDGTCANTCESKFYADPQSNKCIACSASEGGITDCDTCTYDAALQGPKCLTCTSSGGTKLLKTELDGAVTCVEEAQCTAGSTHFKTDDNPRCLPCSDTSGAANDQGVVGCKTCTKNSGSPPTCTACLDGYYDSGNGAVTCTACTGENCAACAKDTKDQCSTCKPGYFLKTSGTPGQCFACDDTNNQGVKGCAQCNGGATPTCTKCKPNYRQEGSDSVTCTRACEDETACGGTAGSCDAIVVGGDGSMKHYCSQCRQQ</sequence>
<accession>V6TTF0</accession>
<feature type="non-terminal residue" evidence="2">
    <location>
        <position position="1"/>
    </location>
</feature>
<dbReference type="EMBL" id="AHHH01000261">
    <property type="protein sequence ID" value="ESU40285.1"/>
    <property type="molecule type" value="Genomic_DNA"/>
</dbReference>
<feature type="domain" description="EGF-like" evidence="1">
    <location>
        <begin position="249"/>
        <end position="290"/>
    </location>
</feature>
<feature type="domain" description="EGF-like" evidence="1">
    <location>
        <begin position="164"/>
        <end position="211"/>
    </location>
</feature>
<comment type="caution">
    <text evidence="2">The sequence shown here is derived from an EMBL/GenBank/DDBJ whole genome shotgun (WGS) entry which is preliminary data.</text>
</comment>
<evidence type="ECO:0000259" key="1">
    <source>
        <dbReference type="SMART" id="SM00181"/>
    </source>
</evidence>
<dbReference type="Proteomes" id="UP000018040">
    <property type="component" value="Unassembled WGS sequence"/>
</dbReference>
<dbReference type="PANTHER" id="PTHR23275">
    <property type="entry name" value="CABRIOLET.-RELATED"/>
    <property type="match status" value="1"/>
</dbReference>
<dbReference type="AlphaFoldDB" id="V6TTF0"/>
<dbReference type="InterPro" id="IPR052798">
    <property type="entry name" value="Giardia_VSA"/>
</dbReference>
<dbReference type="VEuPathDB" id="GiardiaDB:QR46_4979"/>
<dbReference type="InterPro" id="IPR000742">
    <property type="entry name" value="EGF"/>
</dbReference>
<name>V6TTF0_GIAIN</name>
<organism evidence="2 3">
    <name type="scientific">Giardia intestinalis</name>
    <name type="common">Giardia lamblia</name>
    <dbReference type="NCBI Taxonomy" id="5741"/>
    <lineage>
        <taxon>Eukaryota</taxon>
        <taxon>Metamonada</taxon>
        <taxon>Diplomonadida</taxon>
        <taxon>Hexamitidae</taxon>
        <taxon>Giardiinae</taxon>
        <taxon>Giardia</taxon>
    </lineage>
</organism>
<reference evidence="3" key="1">
    <citation type="submission" date="2012-02" db="EMBL/GenBank/DDBJ databases">
        <title>Genome sequencing of Giardia lamblia Genotypes A2 and B isolates (DH and GS) and comparative analysis with the genomes of Genotypes A1 and E (WB and Pig).</title>
        <authorList>
            <person name="Adam R."/>
            <person name="Dahlstrom E."/>
            <person name="Martens C."/>
            <person name="Bruno D."/>
            <person name="Barbian K."/>
            <person name="Porcella S.F."/>
            <person name="Nash T."/>
        </authorList>
    </citation>
    <scope>NUCLEOTIDE SEQUENCE</scope>
    <source>
        <strain evidence="3">GS</strain>
    </source>
</reference>
<reference evidence="2 3" key="2">
    <citation type="journal article" date="2013" name="Genome Biol. Evol.">
        <title>Genome sequencing of Giardia lamblia genotypes A2 and B isolates (DH and GS) and comparative analysis with the genomes of genotypes A1 and E (WB and Pig).</title>
        <authorList>
            <person name="Adam R.D."/>
            <person name="Dahlstrom E.W."/>
            <person name="Martens C.A."/>
            <person name="Bruno D.P."/>
            <person name="Barbian K.D."/>
            <person name="Ricklefs S.M."/>
            <person name="Hernandez M.M."/>
            <person name="Narla N.P."/>
            <person name="Patel R.B."/>
            <person name="Porcella S.F."/>
            <person name="Nash T.E."/>
        </authorList>
    </citation>
    <scope>NUCLEOTIDE SEQUENCE [LARGE SCALE GENOMIC DNA]</scope>
    <source>
        <strain evidence="2 3">GS</strain>
    </source>
</reference>
<dbReference type="SMART" id="SM00261">
    <property type="entry name" value="FU"/>
    <property type="match status" value="3"/>
</dbReference>
<feature type="domain" description="EGF-like" evidence="1">
    <location>
        <begin position="212"/>
        <end position="248"/>
    </location>
</feature>
<evidence type="ECO:0000313" key="3">
    <source>
        <dbReference type="Proteomes" id="UP000018040"/>
    </source>
</evidence>
<dbReference type="SUPFAM" id="SSF57184">
    <property type="entry name" value="Growth factor receptor domain"/>
    <property type="match status" value="2"/>
</dbReference>
<gene>
    <name evidence="2" type="ORF">GSB_155306</name>
</gene>
<proteinExistence type="predicted"/>
<feature type="domain" description="EGF-like" evidence="1">
    <location>
        <begin position="62"/>
        <end position="106"/>
    </location>
</feature>
<dbReference type="InterPro" id="IPR009030">
    <property type="entry name" value="Growth_fac_rcpt_cys_sf"/>
</dbReference>
<dbReference type="PANTHER" id="PTHR23275:SF100">
    <property type="entry name" value="EGF-LIKE DOMAIN-CONTAINING PROTEIN"/>
    <property type="match status" value="1"/>
</dbReference>